<name>A0ABY9CQ85_VITVI</name>
<proteinExistence type="predicted"/>
<protein>
    <submittedName>
        <fullName evidence="2">Uncharacterized protein</fullName>
    </submittedName>
</protein>
<reference evidence="2 3" key="1">
    <citation type="journal article" date="2023" name="Hortic Res">
        <title>The complete reference genome for grapevine (Vitis vinifera L.) genetics and breeding.</title>
        <authorList>
            <person name="Shi X."/>
            <person name="Cao S."/>
            <person name="Wang X."/>
            <person name="Huang S."/>
            <person name="Wang Y."/>
            <person name="Liu Z."/>
            <person name="Liu W."/>
            <person name="Leng X."/>
            <person name="Peng Y."/>
            <person name="Wang N."/>
            <person name="Wang Y."/>
            <person name="Ma Z."/>
            <person name="Xu X."/>
            <person name="Zhang F."/>
            <person name="Xue H."/>
            <person name="Zhong H."/>
            <person name="Wang Y."/>
            <person name="Zhang K."/>
            <person name="Velt A."/>
            <person name="Avia K."/>
            <person name="Holtgrawe D."/>
            <person name="Grimplet J."/>
            <person name="Matus J.T."/>
            <person name="Ware D."/>
            <person name="Wu X."/>
            <person name="Wang H."/>
            <person name="Liu C."/>
            <person name="Fang Y."/>
            <person name="Rustenholz C."/>
            <person name="Cheng Z."/>
            <person name="Xiao H."/>
            <person name="Zhou Y."/>
        </authorList>
    </citation>
    <scope>NUCLEOTIDE SEQUENCE [LARGE SCALE GENOMIC DNA]</scope>
    <source>
        <strain evidence="3">cv. Pinot noir / PN40024</strain>
        <tissue evidence="2">Leaf</tissue>
    </source>
</reference>
<evidence type="ECO:0000313" key="2">
    <source>
        <dbReference type="EMBL" id="WJZ96850.1"/>
    </source>
</evidence>
<sequence>MTRDRLSQNSFLVESARPFGSSVDPGDTRHQHWRRLWEPSDSVDGEDVHTFQKPLVSYGRRRLFRMARSHRKETIGERATNAGSPLGNSESERRKRCVTHLGFIDGVFSWSALKKPRSKLRA</sequence>
<dbReference type="EMBL" id="CP126657">
    <property type="protein sequence ID" value="WJZ96850.1"/>
    <property type="molecule type" value="Genomic_DNA"/>
</dbReference>
<accession>A0ABY9CQ85</accession>
<evidence type="ECO:0000256" key="1">
    <source>
        <dbReference type="SAM" id="MobiDB-lite"/>
    </source>
</evidence>
<dbReference type="Proteomes" id="UP001227230">
    <property type="component" value="Chromosome 10"/>
</dbReference>
<gene>
    <name evidence="2" type="ORF">VitviT2T_015497</name>
</gene>
<keyword evidence="3" id="KW-1185">Reference proteome</keyword>
<evidence type="ECO:0000313" key="3">
    <source>
        <dbReference type="Proteomes" id="UP001227230"/>
    </source>
</evidence>
<feature type="region of interest" description="Disordered" evidence="1">
    <location>
        <begin position="71"/>
        <end position="93"/>
    </location>
</feature>
<organism evidence="2 3">
    <name type="scientific">Vitis vinifera</name>
    <name type="common">Grape</name>
    <dbReference type="NCBI Taxonomy" id="29760"/>
    <lineage>
        <taxon>Eukaryota</taxon>
        <taxon>Viridiplantae</taxon>
        <taxon>Streptophyta</taxon>
        <taxon>Embryophyta</taxon>
        <taxon>Tracheophyta</taxon>
        <taxon>Spermatophyta</taxon>
        <taxon>Magnoliopsida</taxon>
        <taxon>eudicotyledons</taxon>
        <taxon>Gunneridae</taxon>
        <taxon>Pentapetalae</taxon>
        <taxon>rosids</taxon>
        <taxon>Vitales</taxon>
        <taxon>Vitaceae</taxon>
        <taxon>Viteae</taxon>
        <taxon>Vitis</taxon>
    </lineage>
</organism>